<dbReference type="EMBL" id="JAALLS010000022">
    <property type="protein sequence ID" value="NGP89646.1"/>
    <property type="molecule type" value="Genomic_DNA"/>
</dbReference>
<comment type="caution">
    <text evidence="2">The sequence shown here is derived from an EMBL/GenBank/DDBJ whole genome shotgun (WGS) entry which is preliminary data.</text>
</comment>
<protein>
    <submittedName>
        <fullName evidence="2">Alpha/beta hydrolase</fullName>
    </submittedName>
</protein>
<evidence type="ECO:0000313" key="2">
    <source>
        <dbReference type="EMBL" id="NGP89646.1"/>
    </source>
</evidence>
<name>A0A6M1T2E3_9BACT</name>
<sequence length="280" mass="31152">MSARQQLIEAIGVPVEQREIQVGDIKTAYLAAGDGPPLVLLHGSGIGGVVWYQSIGTLSTHFRVIAPDVVGYGESDKPPAAYDKAFYARWLRNFFDELGLHEGYLVGNSCGGAISLQFAMNNPGRIKRLALINSGALGKQMDNGAKLRFLLLNCYPSLTTARWATQFLVHEKSNICEALAKYAAEVLEKPGGRRPFWDGKGKVFDPFTNEQLNSVSHKTLILWGEEDQFIPAQYGRLTKKIMPNAQFKAIPRAGHFPFLDRPFVFNKHLIEFFKSADESY</sequence>
<dbReference type="Pfam" id="PF00561">
    <property type="entry name" value="Abhydrolase_1"/>
    <property type="match status" value="1"/>
</dbReference>
<proteinExistence type="predicted"/>
<dbReference type="Proteomes" id="UP000479132">
    <property type="component" value="Unassembled WGS sequence"/>
</dbReference>
<dbReference type="GO" id="GO:0016787">
    <property type="term" value="F:hydrolase activity"/>
    <property type="evidence" value="ECO:0007669"/>
    <property type="project" value="UniProtKB-KW"/>
</dbReference>
<gene>
    <name evidence="2" type="ORF">G3569_14905</name>
</gene>
<accession>A0A6M1T2E3</accession>
<dbReference type="PRINTS" id="PR00412">
    <property type="entry name" value="EPOXHYDRLASE"/>
</dbReference>
<dbReference type="RefSeq" id="WP_165270606.1">
    <property type="nucleotide sequence ID" value="NZ_JAALLS010000022.1"/>
</dbReference>
<dbReference type="PANTHER" id="PTHR46438:SF11">
    <property type="entry name" value="LIPASE-RELATED"/>
    <property type="match status" value="1"/>
</dbReference>
<dbReference type="PANTHER" id="PTHR46438">
    <property type="entry name" value="ALPHA/BETA-HYDROLASES SUPERFAMILY PROTEIN"/>
    <property type="match status" value="1"/>
</dbReference>
<keyword evidence="3" id="KW-1185">Reference proteome</keyword>
<dbReference type="SUPFAM" id="SSF53474">
    <property type="entry name" value="alpha/beta-Hydrolases"/>
    <property type="match status" value="1"/>
</dbReference>
<reference evidence="2 3" key="1">
    <citation type="submission" date="2020-02" db="EMBL/GenBank/DDBJ databases">
        <title>Aliifodinibius halophilus 2W32, complete genome.</title>
        <authorList>
            <person name="Li Y."/>
            <person name="Wu S."/>
        </authorList>
    </citation>
    <scope>NUCLEOTIDE SEQUENCE [LARGE SCALE GENOMIC DNA]</scope>
    <source>
        <strain evidence="2 3">2W32</strain>
    </source>
</reference>
<dbReference type="InterPro" id="IPR029058">
    <property type="entry name" value="AB_hydrolase_fold"/>
</dbReference>
<evidence type="ECO:0000313" key="3">
    <source>
        <dbReference type="Proteomes" id="UP000479132"/>
    </source>
</evidence>
<organism evidence="2 3">
    <name type="scientific">Fodinibius halophilus</name>
    <dbReference type="NCBI Taxonomy" id="1736908"/>
    <lineage>
        <taxon>Bacteria</taxon>
        <taxon>Pseudomonadati</taxon>
        <taxon>Balneolota</taxon>
        <taxon>Balneolia</taxon>
        <taxon>Balneolales</taxon>
        <taxon>Balneolaceae</taxon>
        <taxon>Fodinibius</taxon>
    </lineage>
</organism>
<keyword evidence="2" id="KW-0378">Hydrolase</keyword>
<dbReference type="InterPro" id="IPR000073">
    <property type="entry name" value="AB_hydrolase_1"/>
</dbReference>
<dbReference type="PRINTS" id="PR00111">
    <property type="entry name" value="ABHYDROLASE"/>
</dbReference>
<dbReference type="Gene3D" id="3.40.50.1820">
    <property type="entry name" value="alpha/beta hydrolase"/>
    <property type="match status" value="1"/>
</dbReference>
<dbReference type="InterPro" id="IPR000639">
    <property type="entry name" value="Epox_hydrolase-like"/>
</dbReference>
<evidence type="ECO:0000259" key="1">
    <source>
        <dbReference type="Pfam" id="PF00561"/>
    </source>
</evidence>
<dbReference type="AlphaFoldDB" id="A0A6M1T2E3"/>
<feature type="domain" description="AB hydrolase-1" evidence="1">
    <location>
        <begin position="36"/>
        <end position="262"/>
    </location>
</feature>